<accession>A0A7Z0M5V2</accession>
<feature type="transmembrane region" description="Helical" evidence="1">
    <location>
        <begin position="127"/>
        <end position="144"/>
    </location>
</feature>
<protein>
    <recommendedName>
        <fullName evidence="4">Zn-dependent proteases</fullName>
    </recommendedName>
</protein>
<feature type="transmembrane region" description="Helical" evidence="1">
    <location>
        <begin position="220"/>
        <end position="240"/>
    </location>
</feature>
<evidence type="ECO:0000313" key="3">
    <source>
        <dbReference type="Proteomes" id="UP000589521"/>
    </source>
</evidence>
<sequence length="302" mass="35746">MVQMIEELHHIQYSVYRDERWVYNVRNDRMIVSKQPLENYLGEMDDSANPLYDFYHSPYKRGTFTNFHLLRMIVNSSKIDFFHKLVLFLINRYSMLVMLALSILYLLRFSEQLQYSVEQFSLSQFSVGELGMIYLTAVGIVLPLHEYAHFSVYYKYLKPPKVTFGFSIRYFSMPVFFIKVPFYRLLSDKKKNELILAGIKCQVAIWFFLSVLHMVNPSHFVSGLLIVNLGLIVTNLLPFLKLDGYWYLSNFLKVDDYMIYFKNMFSSKATFRIDILILGILNYILIALSIWSFTHNIITLFT</sequence>
<proteinExistence type="predicted"/>
<evidence type="ECO:0000256" key="1">
    <source>
        <dbReference type="SAM" id="Phobius"/>
    </source>
</evidence>
<dbReference type="RefSeq" id="WP_179925111.1">
    <property type="nucleotide sequence ID" value="NZ_JACBXX010000101.1"/>
</dbReference>
<name>A0A7Z0M5V2_9STRE</name>
<evidence type="ECO:0008006" key="4">
    <source>
        <dbReference type="Google" id="ProtNLM"/>
    </source>
</evidence>
<organism evidence="2 3">
    <name type="scientific">Streptococcus danieliae</name>
    <dbReference type="NCBI Taxonomy" id="747656"/>
    <lineage>
        <taxon>Bacteria</taxon>
        <taxon>Bacillati</taxon>
        <taxon>Bacillota</taxon>
        <taxon>Bacilli</taxon>
        <taxon>Lactobacillales</taxon>
        <taxon>Streptococcaceae</taxon>
        <taxon>Streptococcus</taxon>
    </lineage>
</organism>
<feature type="transmembrane region" description="Helical" evidence="1">
    <location>
        <begin position="164"/>
        <end position="182"/>
    </location>
</feature>
<feature type="transmembrane region" description="Helical" evidence="1">
    <location>
        <begin position="271"/>
        <end position="293"/>
    </location>
</feature>
<dbReference type="Proteomes" id="UP000589521">
    <property type="component" value="Unassembled WGS sequence"/>
</dbReference>
<comment type="caution">
    <text evidence="2">The sequence shown here is derived from an EMBL/GenBank/DDBJ whole genome shotgun (WGS) entry which is preliminary data.</text>
</comment>
<keyword evidence="1" id="KW-0472">Membrane</keyword>
<keyword evidence="1" id="KW-0812">Transmembrane</keyword>
<reference evidence="2 3" key="1">
    <citation type="submission" date="2020-07" db="EMBL/GenBank/DDBJ databases">
        <title>MOT database genomes.</title>
        <authorList>
            <person name="Joseph S."/>
            <person name="Aduse-Opoku J."/>
            <person name="Hashim A."/>
            <person name="Wade W."/>
            <person name="Curtis M."/>
        </authorList>
    </citation>
    <scope>NUCLEOTIDE SEQUENCE [LARGE SCALE GENOMIC DNA]</scope>
    <source>
        <strain evidence="2 3">STR</strain>
    </source>
</reference>
<keyword evidence="1" id="KW-1133">Transmembrane helix</keyword>
<evidence type="ECO:0000313" key="2">
    <source>
        <dbReference type="EMBL" id="NYS96358.1"/>
    </source>
</evidence>
<dbReference type="EMBL" id="JACBXX010000101">
    <property type="protein sequence ID" value="NYS96358.1"/>
    <property type="molecule type" value="Genomic_DNA"/>
</dbReference>
<gene>
    <name evidence="2" type="ORF">HZY94_04075</name>
</gene>
<feature type="transmembrane region" description="Helical" evidence="1">
    <location>
        <begin position="194"/>
        <end position="214"/>
    </location>
</feature>
<dbReference type="AlphaFoldDB" id="A0A7Z0M5V2"/>
<feature type="transmembrane region" description="Helical" evidence="1">
    <location>
        <begin position="85"/>
        <end position="107"/>
    </location>
</feature>